<evidence type="ECO:0000313" key="1">
    <source>
        <dbReference type="EMBL" id="SDX43252.1"/>
    </source>
</evidence>
<proteinExistence type="predicted"/>
<dbReference type="InterPro" id="IPR045751">
    <property type="entry name" value="DUF6179"/>
</dbReference>
<dbReference type="AlphaFoldDB" id="A0A1H3BMP3"/>
<evidence type="ECO:0000313" key="2">
    <source>
        <dbReference type="Proteomes" id="UP000199652"/>
    </source>
</evidence>
<name>A0A1H3BMP3_EUBBA</name>
<dbReference type="RefSeq" id="WP_090242888.1">
    <property type="nucleotide sequence ID" value="NZ_FNOU01000002.1"/>
</dbReference>
<gene>
    <name evidence="1" type="ORF">SAMN04488579_102142</name>
</gene>
<keyword evidence="2" id="KW-1185">Reference proteome</keyword>
<dbReference type="EMBL" id="FNOU01000002">
    <property type="protein sequence ID" value="SDX43252.1"/>
    <property type="molecule type" value="Genomic_DNA"/>
</dbReference>
<dbReference type="STRING" id="1528.SAMN04488579_102142"/>
<dbReference type="OrthoDB" id="1907610at2"/>
<accession>A0A1H3BMP3</accession>
<protein>
    <submittedName>
        <fullName evidence="1">Uncharacterized protein</fullName>
    </submittedName>
</protein>
<dbReference type="Proteomes" id="UP000199652">
    <property type="component" value="Unassembled WGS sequence"/>
</dbReference>
<organism evidence="1 2">
    <name type="scientific">Eubacterium barkeri</name>
    <name type="common">Clostridium barkeri</name>
    <dbReference type="NCBI Taxonomy" id="1528"/>
    <lineage>
        <taxon>Bacteria</taxon>
        <taxon>Bacillati</taxon>
        <taxon>Bacillota</taxon>
        <taxon>Clostridia</taxon>
        <taxon>Eubacteriales</taxon>
        <taxon>Eubacteriaceae</taxon>
        <taxon>Eubacterium</taxon>
    </lineage>
</organism>
<sequence>MNPESLIPIVSSLANRYTKGRSTSLSYEMANQLMEAVLYCIKAYQGHGDPSFPTPILDPALAYERGYALILSKTHQCKRLYEKLLIIFDDFRCLNCGSTVKEGIPAFFNTYDPLFNPQDHRLTLDYPALIHPNALVGVDAIHQYLTHLNLEWQFLSAFDSHGVCRLLSRTTRDYQNLFLGNICETVLLTVLGCLLIGEDGASLSLNARQIHDLTEILSPLSQSEIEKNLHHLTEVLCLQVFPRVQDLPPYLFSILPSFAARLHQGVISHSLEGVFYRFNDLG</sequence>
<reference evidence="2" key="1">
    <citation type="submission" date="2016-10" db="EMBL/GenBank/DDBJ databases">
        <authorList>
            <person name="Varghese N."/>
            <person name="Submissions S."/>
        </authorList>
    </citation>
    <scope>NUCLEOTIDE SEQUENCE [LARGE SCALE GENOMIC DNA]</scope>
    <source>
        <strain evidence="2">VPI 5359</strain>
    </source>
</reference>
<dbReference type="Pfam" id="PF19677">
    <property type="entry name" value="DUF6179"/>
    <property type="match status" value="1"/>
</dbReference>